<dbReference type="InterPro" id="IPR041373">
    <property type="entry name" value="RT_RNaseH"/>
</dbReference>
<keyword evidence="5" id="KW-0378">Hydrolase</keyword>
<feature type="domain" description="Reverse transcriptase RNase H-like" evidence="7">
    <location>
        <begin position="30"/>
        <end position="78"/>
    </location>
</feature>
<accession>A0A371FJR5</accession>
<evidence type="ECO:0000256" key="4">
    <source>
        <dbReference type="ARBA" id="ARBA00022759"/>
    </source>
</evidence>
<feature type="non-terminal residue" evidence="8">
    <location>
        <position position="1"/>
    </location>
</feature>
<protein>
    <recommendedName>
        <fullName evidence="7">Reverse transcriptase RNase H-like domain-containing protein</fullName>
    </recommendedName>
</protein>
<dbReference type="SUPFAM" id="SSF56672">
    <property type="entry name" value="DNA/RNA polymerases"/>
    <property type="match status" value="1"/>
</dbReference>
<dbReference type="GO" id="GO:0004519">
    <property type="term" value="F:endonuclease activity"/>
    <property type="evidence" value="ECO:0007669"/>
    <property type="project" value="UniProtKB-KW"/>
</dbReference>
<keyword evidence="1" id="KW-0808">Transferase</keyword>
<evidence type="ECO:0000313" key="8">
    <source>
        <dbReference type="EMBL" id="RDX78373.1"/>
    </source>
</evidence>
<sequence>DHYTSLAKRVGIKVMLFQERQSISYFSEKLKEFYAHVRTLQTWKHYLLPKKFVIHRDHETLKHLRGQGKLSRRHTKWYKQGKMNKVADALSKRYALIAMLQAKMLGLDCIKELNEKDPDFGEPFAMSVHEAHEGGLINHFGELKTLEILNEHFY</sequence>
<dbReference type="EMBL" id="QJKJ01008888">
    <property type="protein sequence ID" value="RDX78373.1"/>
    <property type="molecule type" value="Genomic_DNA"/>
</dbReference>
<dbReference type="GO" id="GO:0003964">
    <property type="term" value="F:RNA-directed DNA polymerase activity"/>
    <property type="evidence" value="ECO:0007669"/>
    <property type="project" value="UniProtKB-KW"/>
</dbReference>
<evidence type="ECO:0000256" key="1">
    <source>
        <dbReference type="ARBA" id="ARBA00022679"/>
    </source>
</evidence>
<dbReference type="PANTHER" id="PTHR35046:SF9">
    <property type="entry name" value="RNA-DIRECTED DNA POLYMERASE"/>
    <property type="match status" value="1"/>
</dbReference>
<gene>
    <name evidence="8" type="ORF">CR513_41363</name>
</gene>
<dbReference type="AlphaFoldDB" id="A0A371FJR5"/>
<evidence type="ECO:0000256" key="5">
    <source>
        <dbReference type="ARBA" id="ARBA00022801"/>
    </source>
</evidence>
<keyword evidence="6" id="KW-0695">RNA-directed DNA polymerase</keyword>
<dbReference type="InterPro" id="IPR043502">
    <property type="entry name" value="DNA/RNA_pol_sf"/>
</dbReference>
<evidence type="ECO:0000256" key="2">
    <source>
        <dbReference type="ARBA" id="ARBA00022695"/>
    </source>
</evidence>
<keyword evidence="9" id="KW-1185">Reference proteome</keyword>
<name>A0A371FJR5_MUCPR</name>
<keyword evidence="4" id="KW-0255">Endonuclease</keyword>
<reference evidence="8" key="1">
    <citation type="submission" date="2018-05" db="EMBL/GenBank/DDBJ databases">
        <title>Draft genome of Mucuna pruriens seed.</title>
        <authorList>
            <person name="Nnadi N.E."/>
            <person name="Vos R."/>
            <person name="Hasami M.H."/>
            <person name="Devisetty U.K."/>
            <person name="Aguiy J.C."/>
        </authorList>
    </citation>
    <scope>NUCLEOTIDE SEQUENCE [LARGE SCALE GENOMIC DNA]</scope>
    <source>
        <strain evidence="8">JCA_2017</strain>
    </source>
</reference>
<dbReference type="Pfam" id="PF17917">
    <property type="entry name" value="RT_RNaseH"/>
    <property type="match status" value="1"/>
</dbReference>
<comment type="caution">
    <text evidence="8">The sequence shown here is derived from an EMBL/GenBank/DDBJ whole genome shotgun (WGS) entry which is preliminary data.</text>
</comment>
<evidence type="ECO:0000256" key="3">
    <source>
        <dbReference type="ARBA" id="ARBA00022722"/>
    </source>
</evidence>
<organism evidence="8 9">
    <name type="scientific">Mucuna pruriens</name>
    <name type="common">Velvet bean</name>
    <name type="synonym">Dolichos pruriens</name>
    <dbReference type="NCBI Taxonomy" id="157652"/>
    <lineage>
        <taxon>Eukaryota</taxon>
        <taxon>Viridiplantae</taxon>
        <taxon>Streptophyta</taxon>
        <taxon>Embryophyta</taxon>
        <taxon>Tracheophyta</taxon>
        <taxon>Spermatophyta</taxon>
        <taxon>Magnoliopsida</taxon>
        <taxon>eudicotyledons</taxon>
        <taxon>Gunneridae</taxon>
        <taxon>Pentapetalae</taxon>
        <taxon>rosids</taxon>
        <taxon>fabids</taxon>
        <taxon>Fabales</taxon>
        <taxon>Fabaceae</taxon>
        <taxon>Papilionoideae</taxon>
        <taxon>50 kb inversion clade</taxon>
        <taxon>NPAAA clade</taxon>
        <taxon>indigoferoid/millettioid clade</taxon>
        <taxon>Phaseoleae</taxon>
        <taxon>Mucuna</taxon>
    </lineage>
</organism>
<evidence type="ECO:0000313" key="9">
    <source>
        <dbReference type="Proteomes" id="UP000257109"/>
    </source>
</evidence>
<dbReference type="GO" id="GO:0016787">
    <property type="term" value="F:hydrolase activity"/>
    <property type="evidence" value="ECO:0007669"/>
    <property type="project" value="UniProtKB-KW"/>
</dbReference>
<proteinExistence type="predicted"/>
<evidence type="ECO:0000256" key="6">
    <source>
        <dbReference type="ARBA" id="ARBA00022918"/>
    </source>
</evidence>
<keyword evidence="3" id="KW-0540">Nuclease</keyword>
<dbReference type="PANTHER" id="PTHR35046">
    <property type="entry name" value="ZINC KNUCKLE (CCHC-TYPE) FAMILY PROTEIN"/>
    <property type="match status" value="1"/>
</dbReference>
<keyword evidence="2" id="KW-0548">Nucleotidyltransferase</keyword>
<dbReference type="Proteomes" id="UP000257109">
    <property type="component" value="Unassembled WGS sequence"/>
</dbReference>
<evidence type="ECO:0000259" key="7">
    <source>
        <dbReference type="Pfam" id="PF17917"/>
    </source>
</evidence>